<proteinExistence type="predicted"/>
<organism evidence="2">
    <name type="scientific">Arundo donax</name>
    <name type="common">Giant reed</name>
    <name type="synonym">Donax arundinaceus</name>
    <dbReference type="NCBI Taxonomy" id="35708"/>
    <lineage>
        <taxon>Eukaryota</taxon>
        <taxon>Viridiplantae</taxon>
        <taxon>Streptophyta</taxon>
        <taxon>Embryophyta</taxon>
        <taxon>Tracheophyta</taxon>
        <taxon>Spermatophyta</taxon>
        <taxon>Magnoliopsida</taxon>
        <taxon>Liliopsida</taxon>
        <taxon>Poales</taxon>
        <taxon>Poaceae</taxon>
        <taxon>PACMAD clade</taxon>
        <taxon>Arundinoideae</taxon>
        <taxon>Arundineae</taxon>
        <taxon>Arundo</taxon>
    </lineage>
</organism>
<name>A0A0A9CG84_ARUDO</name>
<protein>
    <submittedName>
        <fullName evidence="2">Uncharacterized protein</fullName>
    </submittedName>
</protein>
<sequence length="125" mass="14414">MPSREPAMALLRASTNQFSDLEESSRREPREEEDSGVVGKRKSRIREVREDPPPEEEAAMRSYSSTRLSRSSSVETEMRESRSSLGSWYLRVKGRPPRSDRERRAWTSARDAFRSTATIRVSPPR</sequence>
<reference evidence="2" key="1">
    <citation type="submission" date="2014-09" db="EMBL/GenBank/DDBJ databases">
        <authorList>
            <person name="Magalhaes I.L.F."/>
            <person name="Oliveira U."/>
            <person name="Santos F.R."/>
            <person name="Vidigal T.H.D.A."/>
            <person name="Brescovit A.D."/>
            <person name="Santos A.J."/>
        </authorList>
    </citation>
    <scope>NUCLEOTIDE SEQUENCE</scope>
    <source>
        <tissue evidence="2">Shoot tissue taken approximately 20 cm above the soil surface</tissue>
    </source>
</reference>
<feature type="region of interest" description="Disordered" evidence="1">
    <location>
        <begin position="1"/>
        <end position="107"/>
    </location>
</feature>
<reference evidence="2" key="2">
    <citation type="journal article" date="2015" name="Data Brief">
        <title>Shoot transcriptome of the giant reed, Arundo donax.</title>
        <authorList>
            <person name="Barrero R.A."/>
            <person name="Guerrero F.D."/>
            <person name="Moolhuijzen P."/>
            <person name="Goolsby J.A."/>
            <person name="Tidwell J."/>
            <person name="Bellgard S.E."/>
            <person name="Bellgard M.I."/>
        </authorList>
    </citation>
    <scope>NUCLEOTIDE SEQUENCE</scope>
    <source>
        <tissue evidence="2">Shoot tissue taken approximately 20 cm above the soil surface</tissue>
    </source>
</reference>
<evidence type="ECO:0000256" key="1">
    <source>
        <dbReference type="SAM" id="MobiDB-lite"/>
    </source>
</evidence>
<dbReference type="AlphaFoldDB" id="A0A0A9CG84"/>
<feature type="compositionally biased region" description="Low complexity" evidence="1">
    <location>
        <begin position="61"/>
        <end position="73"/>
    </location>
</feature>
<dbReference type="EMBL" id="GBRH01223329">
    <property type="protein sequence ID" value="JAD74566.1"/>
    <property type="molecule type" value="Transcribed_RNA"/>
</dbReference>
<accession>A0A0A9CG84</accession>
<evidence type="ECO:0000313" key="2">
    <source>
        <dbReference type="EMBL" id="JAD74566.1"/>
    </source>
</evidence>